<proteinExistence type="predicted"/>
<keyword evidence="2" id="KW-1185">Reference proteome</keyword>
<gene>
    <name evidence="1" type="ORF">BU26DRAFT_604003</name>
</gene>
<accession>A0A6A6IJB3</accession>
<dbReference type="GeneID" id="54588815"/>
<name>A0A6A6IJB3_9PLEO</name>
<dbReference type="AlphaFoldDB" id="A0A6A6IJB3"/>
<evidence type="ECO:0000313" key="2">
    <source>
        <dbReference type="Proteomes" id="UP000800094"/>
    </source>
</evidence>
<evidence type="ECO:0000313" key="1">
    <source>
        <dbReference type="EMBL" id="KAF2249660.1"/>
    </source>
</evidence>
<sequence>MATPILTMPILLSPTDLNANPKLTNHIAVLANAAFTRSQEADPEKWYLPSIRFPDTQSLLDMLGPRGVMAVMLDEAHVEGEEVPFVEAVDGDGQVRKGRLVACAAAVPWRGGWSKEGAQTEKGWEIKAVCVDGDARFLKRGLAVKLLGSLEECLVGKEREALRQSALDGASCGSGDGRRKGVLSLWILAAECINGAYWRKRGYEAVRKSVHSGIWSCKTSFEMVVLRRDVEFEM</sequence>
<dbReference type="Proteomes" id="UP000800094">
    <property type="component" value="Unassembled WGS sequence"/>
</dbReference>
<dbReference type="OrthoDB" id="3745836at2759"/>
<protein>
    <recommendedName>
        <fullName evidence="3">N-acetyltransferase domain-containing protein</fullName>
    </recommendedName>
</protein>
<dbReference type="EMBL" id="ML987194">
    <property type="protein sequence ID" value="KAF2249660.1"/>
    <property type="molecule type" value="Genomic_DNA"/>
</dbReference>
<reference evidence="1" key="1">
    <citation type="journal article" date="2020" name="Stud. Mycol.">
        <title>101 Dothideomycetes genomes: a test case for predicting lifestyles and emergence of pathogens.</title>
        <authorList>
            <person name="Haridas S."/>
            <person name="Albert R."/>
            <person name="Binder M."/>
            <person name="Bloem J."/>
            <person name="Labutti K."/>
            <person name="Salamov A."/>
            <person name="Andreopoulos B."/>
            <person name="Baker S."/>
            <person name="Barry K."/>
            <person name="Bills G."/>
            <person name="Bluhm B."/>
            <person name="Cannon C."/>
            <person name="Castanera R."/>
            <person name="Culley D."/>
            <person name="Daum C."/>
            <person name="Ezra D."/>
            <person name="Gonzalez J."/>
            <person name="Henrissat B."/>
            <person name="Kuo A."/>
            <person name="Liang C."/>
            <person name="Lipzen A."/>
            <person name="Lutzoni F."/>
            <person name="Magnuson J."/>
            <person name="Mondo S."/>
            <person name="Nolan M."/>
            <person name="Ohm R."/>
            <person name="Pangilinan J."/>
            <person name="Park H.-J."/>
            <person name="Ramirez L."/>
            <person name="Alfaro M."/>
            <person name="Sun H."/>
            <person name="Tritt A."/>
            <person name="Yoshinaga Y."/>
            <person name="Zwiers L.-H."/>
            <person name="Turgeon B."/>
            <person name="Goodwin S."/>
            <person name="Spatafora J."/>
            <person name="Crous P."/>
            <person name="Grigoriev I."/>
        </authorList>
    </citation>
    <scope>NUCLEOTIDE SEQUENCE</scope>
    <source>
        <strain evidence="1">CBS 122368</strain>
    </source>
</reference>
<dbReference type="RefSeq" id="XP_033684664.1">
    <property type="nucleotide sequence ID" value="XM_033835485.1"/>
</dbReference>
<evidence type="ECO:0008006" key="3">
    <source>
        <dbReference type="Google" id="ProtNLM"/>
    </source>
</evidence>
<organism evidence="1 2">
    <name type="scientific">Trematosphaeria pertusa</name>
    <dbReference type="NCBI Taxonomy" id="390896"/>
    <lineage>
        <taxon>Eukaryota</taxon>
        <taxon>Fungi</taxon>
        <taxon>Dikarya</taxon>
        <taxon>Ascomycota</taxon>
        <taxon>Pezizomycotina</taxon>
        <taxon>Dothideomycetes</taxon>
        <taxon>Pleosporomycetidae</taxon>
        <taxon>Pleosporales</taxon>
        <taxon>Massarineae</taxon>
        <taxon>Trematosphaeriaceae</taxon>
        <taxon>Trematosphaeria</taxon>
    </lineage>
</organism>